<evidence type="ECO:0000313" key="2">
    <source>
        <dbReference type="EMBL" id="SVC53102.1"/>
    </source>
</evidence>
<evidence type="ECO:0000256" key="1">
    <source>
        <dbReference type="SAM" id="MobiDB-lite"/>
    </source>
</evidence>
<sequence>GDAGMIAQFSLNEAAGGGGHTICTVVEPAVAEPLVFKLCNADANSGWETSITSSQRGNGEGSNEGHRAQQSGMR</sequence>
<feature type="compositionally biased region" description="Polar residues" evidence="1">
    <location>
        <begin position="47"/>
        <end position="57"/>
    </location>
</feature>
<feature type="non-terminal residue" evidence="2">
    <location>
        <position position="1"/>
    </location>
</feature>
<feature type="region of interest" description="Disordered" evidence="1">
    <location>
        <begin position="47"/>
        <end position="74"/>
    </location>
</feature>
<protein>
    <submittedName>
        <fullName evidence="2">Uncharacterized protein</fullName>
    </submittedName>
</protein>
<accession>A0A382N071</accession>
<dbReference type="AlphaFoldDB" id="A0A382N071"/>
<dbReference type="EMBL" id="UINC01096318">
    <property type="protein sequence ID" value="SVC53102.1"/>
    <property type="molecule type" value="Genomic_DNA"/>
</dbReference>
<organism evidence="2">
    <name type="scientific">marine metagenome</name>
    <dbReference type="NCBI Taxonomy" id="408172"/>
    <lineage>
        <taxon>unclassified sequences</taxon>
        <taxon>metagenomes</taxon>
        <taxon>ecological metagenomes</taxon>
    </lineage>
</organism>
<proteinExistence type="predicted"/>
<name>A0A382N071_9ZZZZ</name>
<reference evidence="2" key="1">
    <citation type="submission" date="2018-05" db="EMBL/GenBank/DDBJ databases">
        <authorList>
            <person name="Lanie J.A."/>
            <person name="Ng W.-L."/>
            <person name="Kazmierczak K.M."/>
            <person name="Andrzejewski T.M."/>
            <person name="Davidsen T.M."/>
            <person name="Wayne K.J."/>
            <person name="Tettelin H."/>
            <person name="Glass J.I."/>
            <person name="Rusch D."/>
            <person name="Podicherti R."/>
            <person name="Tsui H.-C.T."/>
            <person name="Winkler M.E."/>
        </authorList>
    </citation>
    <scope>NUCLEOTIDE SEQUENCE</scope>
</reference>
<gene>
    <name evidence="2" type="ORF">METZ01_LOCUS305956</name>
</gene>